<protein>
    <submittedName>
        <fullName evidence="5">Hemicentin-1,Coadhesin,Adhesion G protein-coupled receptor B3,Thrombospondin-2,Thrombospondin-1,Mucin-like protein,Adhesion G protein-coupled receptor B1</fullName>
    </submittedName>
</protein>
<keyword evidence="1" id="KW-0677">Repeat</keyword>
<proteinExistence type="predicted"/>
<evidence type="ECO:0000256" key="3">
    <source>
        <dbReference type="SAM" id="MobiDB-lite"/>
    </source>
</evidence>
<keyword evidence="6" id="KW-1185">Reference proteome</keyword>
<dbReference type="FunFam" id="2.20.100.10:FF:000007">
    <property type="entry name" value="Thrombospondin 1"/>
    <property type="match status" value="9"/>
</dbReference>
<dbReference type="PROSITE" id="PS50092">
    <property type="entry name" value="TSP1"/>
    <property type="match status" value="14"/>
</dbReference>
<dbReference type="InterPro" id="IPR052065">
    <property type="entry name" value="Compl_asym_regulator"/>
</dbReference>
<dbReference type="Gene3D" id="2.20.100.10">
    <property type="entry name" value="Thrombospondin type-1 (TSP1) repeat"/>
    <property type="match status" value="13"/>
</dbReference>
<name>A0A8S3RU48_MYTED</name>
<dbReference type="PANTHER" id="PTHR22906">
    <property type="entry name" value="PROPERDIN"/>
    <property type="match status" value="1"/>
</dbReference>
<keyword evidence="4" id="KW-0812">Transmembrane</keyword>
<reference evidence="5" key="1">
    <citation type="submission" date="2021-03" db="EMBL/GenBank/DDBJ databases">
        <authorList>
            <person name="Bekaert M."/>
        </authorList>
    </citation>
    <scope>NUCLEOTIDE SEQUENCE</scope>
</reference>
<comment type="caution">
    <text evidence="5">The sequence shown here is derived from an EMBL/GenBank/DDBJ whole genome shotgun (WGS) entry which is preliminary data.</text>
</comment>
<feature type="region of interest" description="Disordered" evidence="3">
    <location>
        <begin position="68"/>
        <end position="96"/>
    </location>
</feature>
<evidence type="ECO:0000256" key="1">
    <source>
        <dbReference type="ARBA" id="ARBA00022737"/>
    </source>
</evidence>
<dbReference type="FunFam" id="2.20.100.10:FF:000001">
    <property type="entry name" value="semaphorin-5A isoform X1"/>
    <property type="match status" value="1"/>
</dbReference>
<dbReference type="Pfam" id="PF00090">
    <property type="entry name" value="TSP_1"/>
    <property type="match status" value="13"/>
</dbReference>
<feature type="transmembrane region" description="Helical" evidence="4">
    <location>
        <begin position="107"/>
        <end position="131"/>
    </location>
</feature>
<dbReference type="OrthoDB" id="446173at2759"/>
<sequence length="1449" mass="162991">MSFDDDKIDRPAWTLFFEGTLYRRYLRYLKHHDLSQMLNNGTTLPCNYKTPIQPPILTHETSWYSTPKFQPDDDEMPPPYHPRSVSVSSERSQRDKDYKKIRNRTRFLVCLGITFIALTAAIVALVIHYFYIATQNEIIESGQNFIHISGNFTANETLAILQGCVRGERRQERVCVLVEVKEIMCVREYVCGRVLRERACERREEVKEHARGERERVRVERVLSECVREKREKTRAWSSLSGDRVSERENVSVRKRMIRCGAKGKTEDMREGKTNRKGFILEERTHFYDDNKKPKLVLIPLTPTEETVKWYPSSPSPPTIEPVLISDVETAIGKNQATFSCIIQTNNWDYVYLKGKTMKLNFTKSHKTIASGFLPRQTYDYGFKLMDGSNMTKLTLKVLIQDVQCEDEDDFVCGFKDNLTTTEKYGKLIVQLDGNWSGWSEWEACSVTCGGGLKTRNRTCSNPEPQYRGKYCTGNDTNISNCADNPCPINGNWTEWSSWNNCHVTCGGGMKVRDRKCSNPEPQHGGEPCIGNTTNIETCNEDPCPIDGNWSEWSEWEECSVTCGGGLKNRNRTCSNPEPQFGGKYCTGNDTYISNCAEKPCPVNGNWTEWSSWNECSALCGGGMKVRERECSNPVPQYGGDPCFGNVTNIETCNDDPCPIDGNWSGWSEWEECSVTCGGGVKTRNRTCSNPESQFGGKHCTGNDTHISTCADNPCPIDGNWTKWSSWNECSVSCGGGLKDRGKSMFKSFTTTCNEDPCPINGQWSQWTEYTSCSQTCGGGLQSRNRSCTDPEPIYGGDYCVGVENETNSCNNEPCPINGNWTEWSNWNACPVSCGGDEHTRMRECTNPKPEFGGDICDGNDTESQSCNFYHCPIDGQWSPWSELSDCDQSCGGGMQFKNRSCSDPKPEYGGEQCLGNEIESNECNKHPCPVNGNWTAWSSWSDCPVSCGGNTHTRTRSCTNPKPQYGGDECEGNNTETQICNTQHCPIDGQWSSWSDFTSCKPKYGGQHCPGDENQTENCNTQPCPINGNWTTWSEWSLCPVSCGSGHHSRSRKCTNPAPMYDGTTCEGDKTENQHCNSQYCPIDGQWTSWAAWSECSVTCGGGESARKRSCSDPAPQYNGRSCVGQDKENKACNTNNCPVDGQWSDWMQWSSCTVSCGGGGFQQRKRECNNPATKYGGKDCNGNNAEVQDCGDLGCPGLLFQPTEEFEGASAVLAKCRIENFTSWQELEIAKNSREMVILQSKGIATSNLGSTVAVSSDIQDTYAEIQLTFNKFSCKDEGTYVCSVDRGFHQSADVVVKTPSVGKPVFDINTEIFGETSVQFSCTGNPGYPKGHLEFWVKFRNQTEYEEYRFHSAVRTVTDKNCRRQETVQVDFHFPMRWNGAKIRCQAPDSEEYTEREIWLISEYYCESVPLFSTVRHPYTLRIHKYAFTSERYYNRTLNIECLLAD</sequence>
<dbReference type="SUPFAM" id="SSF82895">
    <property type="entry name" value="TSP-1 type 1 repeat"/>
    <property type="match status" value="13"/>
</dbReference>
<dbReference type="PANTHER" id="PTHR22906:SF21">
    <property type="entry name" value="SEMA DOMAIN-CONTAINING PROTEIN"/>
    <property type="match status" value="1"/>
</dbReference>
<dbReference type="SMART" id="SM00209">
    <property type="entry name" value="TSP1"/>
    <property type="match status" value="14"/>
</dbReference>
<dbReference type="InterPro" id="IPR036383">
    <property type="entry name" value="TSP1_rpt_sf"/>
</dbReference>
<dbReference type="EMBL" id="CAJPWZ010001217">
    <property type="protein sequence ID" value="CAG2209907.1"/>
    <property type="molecule type" value="Genomic_DNA"/>
</dbReference>
<dbReference type="Proteomes" id="UP000683360">
    <property type="component" value="Unassembled WGS sequence"/>
</dbReference>
<evidence type="ECO:0000256" key="4">
    <source>
        <dbReference type="SAM" id="Phobius"/>
    </source>
</evidence>
<accession>A0A8S3RU48</accession>
<evidence type="ECO:0000256" key="2">
    <source>
        <dbReference type="ARBA" id="ARBA00023157"/>
    </source>
</evidence>
<keyword evidence="4" id="KW-0472">Membrane</keyword>
<keyword evidence="2" id="KW-1015">Disulfide bond</keyword>
<gene>
    <name evidence="5" type="ORF">MEDL_24013</name>
</gene>
<organism evidence="5 6">
    <name type="scientific">Mytilus edulis</name>
    <name type="common">Blue mussel</name>
    <dbReference type="NCBI Taxonomy" id="6550"/>
    <lineage>
        <taxon>Eukaryota</taxon>
        <taxon>Metazoa</taxon>
        <taxon>Spiralia</taxon>
        <taxon>Lophotrochozoa</taxon>
        <taxon>Mollusca</taxon>
        <taxon>Bivalvia</taxon>
        <taxon>Autobranchia</taxon>
        <taxon>Pteriomorphia</taxon>
        <taxon>Mytilida</taxon>
        <taxon>Mytiloidea</taxon>
        <taxon>Mytilidae</taxon>
        <taxon>Mytilinae</taxon>
        <taxon>Mytilus</taxon>
    </lineage>
</organism>
<dbReference type="PRINTS" id="PR01705">
    <property type="entry name" value="TSP1REPEAT"/>
</dbReference>
<dbReference type="FunFam" id="2.20.100.10:FF:000002">
    <property type="entry name" value="Unc-5 netrin receptor C"/>
    <property type="match status" value="2"/>
</dbReference>
<keyword evidence="5" id="KW-0675">Receptor</keyword>
<evidence type="ECO:0000313" key="6">
    <source>
        <dbReference type="Proteomes" id="UP000683360"/>
    </source>
</evidence>
<dbReference type="InterPro" id="IPR000884">
    <property type="entry name" value="TSP1_rpt"/>
</dbReference>
<keyword evidence="4" id="KW-1133">Transmembrane helix</keyword>
<evidence type="ECO:0000313" key="5">
    <source>
        <dbReference type="EMBL" id="CAG2209907.1"/>
    </source>
</evidence>